<evidence type="ECO:0000256" key="1">
    <source>
        <dbReference type="ARBA" id="ARBA00004370"/>
    </source>
</evidence>
<dbReference type="PANTHER" id="PTHR46825:SF11">
    <property type="entry name" value="PENICILLIN-BINDING PROTEIN 4"/>
    <property type="match status" value="1"/>
</dbReference>
<dbReference type="EMBL" id="FWFP01000019">
    <property type="protein sequence ID" value="SLN76569.1"/>
    <property type="molecule type" value="Genomic_DNA"/>
</dbReference>
<feature type="signal peptide" evidence="4">
    <location>
        <begin position="1"/>
        <end position="36"/>
    </location>
</feature>
<comment type="subcellular location">
    <subcellularLocation>
        <location evidence="1">Membrane</location>
    </subcellularLocation>
</comment>
<name>A0A1X7ADG6_9RHOB</name>
<dbReference type="EC" id="3.5.2.6" evidence="6"/>
<keyword evidence="3" id="KW-1133">Transmembrane helix</keyword>
<dbReference type="Pfam" id="PF00144">
    <property type="entry name" value="Beta-lactamase"/>
    <property type="match status" value="1"/>
</dbReference>
<protein>
    <submittedName>
        <fullName evidence="6">Beta-lactamase</fullName>
        <ecNumber evidence="6">3.5.2.6</ecNumber>
    </submittedName>
</protein>
<evidence type="ECO:0000256" key="4">
    <source>
        <dbReference type="SAM" id="SignalP"/>
    </source>
</evidence>
<feature type="transmembrane region" description="Helical" evidence="3">
    <location>
        <begin position="388"/>
        <end position="412"/>
    </location>
</feature>
<evidence type="ECO:0000256" key="2">
    <source>
        <dbReference type="ARBA" id="ARBA00023136"/>
    </source>
</evidence>
<sequence length="491" mass="53153">MFSRFFSVFTGVFLKANIARLTTILLFVLSSVSAFAQALDPDLDAIEEHVLRTLERDRVPGAAIAIVRRSQVLFLQGFGADGRGRPVYEDTCFVIGSMSKAFAALVAMRLIETRRLSLDSSVGATLSELSDISGGVWHDITLRQLLTHTSGVPTRTPVLQPDASLARYVESLADVELNGPSTERHAYSSANYLLAARMLETVAGTPFDILLADQVFAPLGIEQSRARNDECRSAGHQYWFVWPRPDDRPSEPGRLATAGITVSVAEMARFLQFQLGEGVWEQETILSAAGLAEMHNGTAQGDGFTYGLGWRNVDLAGIRSVQHGGVLPGFRGKMILLPEHDAAVVVLTNASSALPLPIQPTSHRLANDIALHLAGGPLGLPKSGYRTWLILFWSGLGLVLIHQTATFVRIAIGRDPARHPLRSAAADIAMVFAIVFALPWAIGLSLRSIVVQTPDLTLWLAAMSTMAVCATVIRVFRARADSPRAPDSPDT</sequence>
<evidence type="ECO:0000313" key="7">
    <source>
        <dbReference type="Proteomes" id="UP000193778"/>
    </source>
</evidence>
<feature type="transmembrane region" description="Helical" evidence="3">
    <location>
        <begin position="424"/>
        <end position="444"/>
    </location>
</feature>
<feature type="chain" id="PRO_5012869199" evidence="4">
    <location>
        <begin position="37"/>
        <end position="491"/>
    </location>
</feature>
<keyword evidence="6" id="KW-0378">Hydrolase</keyword>
<dbReference type="GO" id="GO:0016020">
    <property type="term" value="C:membrane"/>
    <property type="evidence" value="ECO:0007669"/>
    <property type="project" value="UniProtKB-SubCell"/>
</dbReference>
<dbReference type="InterPro" id="IPR012338">
    <property type="entry name" value="Beta-lactam/transpept-like"/>
</dbReference>
<dbReference type="RefSeq" id="WP_234995326.1">
    <property type="nucleotide sequence ID" value="NZ_FWFP01000019.1"/>
</dbReference>
<evidence type="ECO:0000256" key="3">
    <source>
        <dbReference type="SAM" id="Phobius"/>
    </source>
</evidence>
<organism evidence="6 7">
    <name type="scientific">Ruegeria meonggei</name>
    <dbReference type="NCBI Taxonomy" id="1446476"/>
    <lineage>
        <taxon>Bacteria</taxon>
        <taxon>Pseudomonadati</taxon>
        <taxon>Pseudomonadota</taxon>
        <taxon>Alphaproteobacteria</taxon>
        <taxon>Rhodobacterales</taxon>
        <taxon>Roseobacteraceae</taxon>
        <taxon>Ruegeria</taxon>
    </lineage>
</organism>
<dbReference type="InterPro" id="IPR050491">
    <property type="entry name" value="AmpC-like"/>
</dbReference>
<dbReference type="GO" id="GO:0008800">
    <property type="term" value="F:beta-lactamase activity"/>
    <property type="evidence" value="ECO:0007669"/>
    <property type="project" value="UniProtKB-EC"/>
</dbReference>
<keyword evidence="4" id="KW-0732">Signal</keyword>
<dbReference type="PANTHER" id="PTHR46825">
    <property type="entry name" value="D-ALANYL-D-ALANINE-CARBOXYPEPTIDASE/ENDOPEPTIDASE AMPH"/>
    <property type="match status" value="1"/>
</dbReference>
<dbReference type="AlphaFoldDB" id="A0A1X7ADG6"/>
<evidence type="ECO:0000259" key="5">
    <source>
        <dbReference type="Pfam" id="PF00144"/>
    </source>
</evidence>
<dbReference type="SUPFAM" id="SSF56601">
    <property type="entry name" value="beta-lactamase/transpeptidase-like"/>
    <property type="match status" value="1"/>
</dbReference>
<feature type="domain" description="Beta-lactamase-related" evidence="5">
    <location>
        <begin position="53"/>
        <end position="352"/>
    </location>
</feature>
<reference evidence="7" key="1">
    <citation type="submission" date="2017-03" db="EMBL/GenBank/DDBJ databases">
        <authorList>
            <person name="Rodrigo-Torres L."/>
            <person name="Arahal R.D."/>
            <person name="Lucena T."/>
        </authorList>
    </citation>
    <scope>NUCLEOTIDE SEQUENCE [LARGE SCALE GENOMIC DNA]</scope>
    <source>
        <strain evidence="7">CECT 8411</strain>
    </source>
</reference>
<dbReference type="Proteomes" id="UP000193778">
    <property type="component" value="Unassembled WGS sequence"/>
</dbReference>
<dbReference type="InterPro" id="IPR001466">
    <property type="entry name" value="Beta-lactam-related"/>
</dbReference>
<evidence type="ECO:0000313" key="6">
    <source>
        <dbReference type="EMBL" id="SLN76569.1"/>
    </source>
</evidence>
<dbReference type="Gene3D" id="3.40.710.10">
    <property type="entry name" value="DD-peptidase/beta-lactamase superfamily"/>
    <property type="match status" value="1"/>
</dbReference>
<feature type="transmembrane region" description="Helical" evidence="3">
    <location>
        <begin position="456"/>
        <end position="476"/>
    </location>
</feature>
<keyword evidence="7" id="KW-1185">Reference proteome</keyword>
<keyword evidence="2 3" id="KW-0472">Membrane</keyword>
<accession>A0A1X7ADG6</accession>
<keyword evidence="3" id="KW-0812">Transmembrane</keyword>
<gene>
    <name evidence="6" type="primary">ampC</name>
    <name evidence="6" type="ORF">RUM8411_04433</name>
</gene>
<proteinExistence type="predicted"/>